<evidence type="ECO:0000256" key="3">
    <source>
        <dbReference type="SAM" id="SignalP"/>
    </source>
</evidence>
<dbReference type="InterPro" id="IPR002181">
    <property type="entry name" value="Fibrinogen_a/b/g_C_dom"/>
</dbReference>
<keyword evidence="1" id="KW-0175">Coiled coil</keyword>
<dbReference type="EMBL" id="BMAT01011427">
    <property type="protein sequence ID" value="GFR72658.1"/>
    <property type="molecule type" value="Genomic_DNA"/>
</dbReference>
<proteinExistence type="predicted"/>
<dbReference type="InterPro" id="IPR036056">
    <property type="entry name" value="Fibrinogen-like_C"/>
</dbReference>
<dbReference type="PANTHER" id="PTHR19143">
    <property type="entry name" value="FIBRINOGEN/TENASCIN/ANGIOPOEITIN"/>
    <property type="match status" value="1"/>
</dbReference>
<feature type="region of interest" description="Disordered" evidence="2">
    <location>
        <begin position="301"/>
        <end position="327"/>
    </location>
</feature>
<feature type="signal peptide" evidence="3">
    <location>
        <begin position="1"/>
        <end position="20"/>
    </location>
</feature>
<name>A0AAV4FH86_9GAST</name>
<keyword evidence="3" id="KW-0732">Signal</keyword>
<keyword evidence="6" id="KW-1185">Reference proteome</keyword>
<accession>A0AAV4FH86</accession>
<evidence type="ECO:0000313" key="5">
    <source>
        <dbReference type="EMBL" id="GFR72658.1"/>
    </source>
</evidence>
<gene>
    <name evidence="5" type="ORF">ElyMa_005712200</name>
</gene>
<dbReference type="GO" id="GO:0005615">
    <property type="term" value="C:extracellular space"/>
    <property type="evidence" value="ECO:0007669"/>
    <property type="project" value="TreeGrafter"/>
</dbReference>
<dbReference type="SMART" id="SM00186">
    <property type="entry name" value="FBG"/>
    <property type="match status" value="1"/>
</dbReference>
<dbReference type="SUPFAM" id="SSF58113">
    <property type="entry name" value="Apolipoprotein A-I"/>
    <property type="match status" value="1"/>
</dbReference>
<reference evidence="5 6" key="1">
    <citation type="journal article" date="2021" name="Elife">
        <title>Chloroplast acquisition without the gene transfer in kleptoplastic sea slugs, Plakobranchus ocellatus.</title>
        <authorList>
            <person name="Maeda T."/>
            <person name="Takahashi S."/>
            <person name="Yoshida T."/>
            <person name="Shimamura S."/>
            <person name="Takaki Y."/>
            <person name="Nagai Y."/>
            <person name="Toyoda A."/>
            <person name="Suzuki Y."/>
            <person name="Arimoto A."/>
            <person name="Ishii H."/>
            <person name="Satoh N."/>
            <person name="Nishiyama T."/>
            <person name="Hasebe M."/>
            <person name="Maruyama T."/>
            <person name="Minagawa J."/>
            <person name="Obokata J."/>
            <person name="Shigenobu S."/>
        </authorList>
    </citation>
    <scope>NUCLEOTIDE SEQUENCE [LARGE SCALE GENOMIC DNA]</scope>
</reference>
<evidence type="ECO:0000256" key="1">
    <source>
        <dbReference type="SAM" id="Coils"/>
    </source>
</evidence>
<dbReference type="InterPro" id="IPR014716">
    <property type="entry name" value="Fibrinogen_a/b/g_C_1"/>
</dbReference>
<evidence type="ECO:0000313" key="6">
    <source>
        <dbReference type="Proteomes" id="UP000762676"/>
    </source>
</evidence>
<feature type="coiled-coil region" evidence="1">
    <location>
        <begin position="180"/>
        <end position="207"/>
    </location>
</feature>
<dbReference type="PROSITE" id="PS51406">
    <property type="entry name" value="FIBRINOGEN_C_2"/>
    <property type="match status" value="1"/>
</dbReference>
<comment type="caution">
    <text evidence="5">The sequence shown here is derived from an EMBL/GenBank/DDBJ whole genome shotgun (WGS) entry which is preliminary data.</text>
</comment>
<dbReference type="Pfam" id="PF00147">
    <property type="entry name" value="Fibrinogen_C"/>
    <property type="match status" value="1"/>
</dbReference>
<evidence type="ECO:0000256" key="2">
    <source>
        <dbReference type="SAM" id="MobiDB-lite"/>
    </source>
</evidence>
<evidence type="ECO:0000259" key="4">
    <source>
        <dbReference type="PROSITE" id="PS51406"/>
    </source>
</evidence>
<dbReference type="Gene3D" id="3.90.215.10">
    <property type="entry name" value="Gamma Fibrinogen, chain A, domain 1"/>
    <property type="match status" value="1"/>
</dbReference>
<sequence>MDRRLSIATVWLCFVAYGQGVDLTLARGVPNTCGVLTCREDITATVSSPPGYALKSLLRLSLVKKPSNPPEDQQDLVLGSVSSQDSNLTRVSSGRNIHGRLESGLAILTVDLVKHEDCRASFVCHVVGLDQQGREAVSSVKLVQQNAHRNDATSREMVNLIQKLVESLENTVADKIVSMDSRIEDKLDSTKNKLEEFQTRLTAKSEDFETRIKDRVKELQRDFTTRRDSLKEQVHEKLNAFETRIEDKIEGRTKDRNNSVVGSQNMLTDMIRERLERFQERQKQSMDDICPQSANKTTYMHSSLSEHSDSQNTTGQTHATAGSNGLTNERRKIGNVNFYRKWNEYKNGFGNTSGDFWLGNEAIHRLTSEGEYQLRIDLEIDNKEDYAEYEKPFRIGNESDKYVQKYCLI</sequence>
<dbReference type="Gene3D" id="1.20.120.20">
    <property type="entry name" value="Apolipoprotein"/>
    <property type="match status" value="1"/>
</dbReference>
<dbReference type="SUPFAM" id="SSF56496">
    <property type="entry name" value="Fibrinogen C-terminal domain-like"/>
    <property type="match status" value="1"/>
</dbReference>
<protein>
    <submittedName>
        <fullName evidence="5">Angiopoietin-4</fullName>
    </submittedName>
</protein>
<feature type="chain" id="PRO_5043831258" evidence="3">
    <location>
        <begin position="21"/>
        <end position="409"/>
    </location>
</feature>
<feature type="domain" description="Fibrinogen C-terminal" evidence="4">
    <location>
        <begin position="281"/>
        <end position="409"/>
    </location>
</feature>
<dbReference type="AlphaFoldDB" id="A0AAV4FH86"/>
<dbReference type="Proteomes" id="UP000762676">
    <property type="component" value="Unassembled WGS sequence"/>
</dbReference>
<organism evidence="5 6">
    <name type="scientific">Elysia marginata</name>
    <dbReference type="NCBI Taxonomy" id="1093978"/>
    <lineage>
        <taxon>Eukaryota</taxon>
        <taxon>Metazoa</taxon>
        <taxon>Spiralia</taxon>
        <taxon>Lophotrochozoa</taxon>
        <taxon>Mollusca</taxon>
        <taxon>Gastropoda</taxon>
        <taxon>Heterobranchia</taxon>
        <taxon>Euthyneura</taxon>
        <taxon>Panpulmonata</taxon>
        <taxon>Sacoglossa</taxon>
        <taxon>Placobranchoidea</taxon>
        <taxon>Plakobranchidae</taxon>
        <taxon>Elysia</taxon>
    </lineage>
</organism>
<feature type="compositionally biased region" description="Polar residues" evidence="2">
    <location>
        <begin position="310"/>
        <end position="327"/>
    </location>
</feature>
<dbReference type="InterPro" id="IPR050373">
    <property type="entry name" value="Fibrinogen_C-term_domain"/>
</dbReference>